<keyword evidence="3" id="KW-1185">Reference proteome</keyword>
<feature type="compositionally biased region" description="Polar residues" evidence="1">
    <location>
        <begin position="88"/>
        <end position="97"/>
    </location>
</feature>
<comment type="caution">
    <text evidence="2">The sequence shown here is derived from an EMBL/GenBank/DDBJ whole genome shotgun (WGS) entry which is preliminary data.</text>
</comment>
<feature type="compositionally biased region" description="Low complexity" evidence="1">
    <location>
        <begin position="28"/>
        <end position="42"/>
    </location>
</feature>
<name>A0AAN9PN18_CLITE</name>
<gene>
    <name evidence="2" type="ORF">RJT34_14606</name>
</gene>
<feature type="region of interest" description="Disordered" evidence="1">
    <location>
        <begin position="16"/>
        <end position="97"/>
    </location>
</feature>
<proteinExistence type="predicted"/>
<organism evidence="2 3">
    <name type="scientific">Clitoria ternatea</name>
    <name type="common">Butterfly pea</name>
    <dbReference type="NCBI Taxonomy" id="43366"/>
    <lineage>
        <taxon>Eukaryota</taxon>
        <taxon>Viridiplantae</taxon>
        <taxon>Streptophyta</taxon>
        <taxon>Embryophyta</taxon>
        <taxon>Tracheophyta</taxon>
        <taxon>Spermatophyta</taxon>
        <taxon>Magnoliopsida</taxon>
        <taxon>eudicotyledons</taxon>
        <taxon>Gunneridae</taxon>
        <taxon>Pentapetalae</taxon>
        <taxon>rosids</taxon>
        <taxon>fabids</taxon>
        <taxon>Fabales</taxon>
        <taxon>Fabaceae</taxon>
        <taxon>Papilionoideae</taxon>
        <taxon>50 kb inversion clade</taxon>
        <taxon>NPAAA clade</taxon>
        <taxon>indigoferoid/millettioid clade</taxon>
        <taxon>Phaseoleae</taxon>
        <taxon>Clitoria</taxon>
    </lineage>
</organism>
<dbReference type="Proteomes" id="UP001359559">
    <property type="component" value="Unassembled WGS sequence"/>
</dbReference>
<sequence>MSSRLMRNIMELIEAEEAGKGTNHGTANSFNNHGNGNQNFSGAKINSGSHAGDRNRYNTSNQFGGRAVHNSGTFNGNGNGSFIEGGFDSSTRNYHNN</sequence>
<protein>
    <submittedName>
        <fullName evidence="2">Uncharacterized protein</fullName>
    </submittedName>
</protein>
<dbReference type="AlphaFoldDB" id="A0AAN9PN18"/>
<reference evidence="2 3" key="1">
    <citation type="submission" date="2024-01" db="EMBL/GenBank/DDBJ databases">
        <title>The genomes of 5 underutilized Papilionoideae crops provide insights into root nodulation and disease resistance.</title>
        <authorList>
            <person name="Yuan L."/>
        </authorList>
    </citation>
    <scope>NUCLEOTIDE SEQUENCE [LARGE SCALE GENOMIC DNA]</scope>
    <source>
        <strain evidence="2">LY-2023</strain>
        <tissue evidence="2">Leaf</tissue>
    </source>
</reference>
<evidence type="ECO:0000313" key="2">
    <source>
        <dbReference type="EMBL" id="KAK7303693.1"/>
    </source>
</evidence>
<evidence type="ECO:0000313" key="3">
    <source>
        <dbReference type="Proteomes" id="UP001359559"/>
    </source>
</evidence>
<evidence type="ECO:0000256" key="1">
    <source>
        <dbReference type="SAM" id="MobiDB-lite"/>
    </source>
</evidence>
<accession>A0AAN9PN18</accession>
<dbReference type="EMBL" id="JAYKXN010000003">
    <property type="protein sequence ID" value="KAK7303693.1"/>
    <property type="molecule type" value="Genomic_DNA"/>
</dbReference>
<feature type="compositionally biased region" description="Low complexity" evidence="1">
    <location>
        <begin position="70"/>
        <end position="82"/>
    </location>
</feature>